<dbReference type="Proteomes" id="UP000728032">
    <property type="component" value="Unassembled WGS sequence"/>
</dbReference>
<dbReference type="OrthoDB" id="5411773at2759"/>
<sequence>MAVPYLEHFLDSLETLPTDLQRNFTLMRDLDTKTEELVSKINKSAEDYILSVNDLSTTDKCERFDQIHDMFEKAKVLSDDKVQLAMQTYEMVDKHIRRLDTELTKFDNDLKDTHITTQTTDTTPHATDEVKKKGRRGDKTKNTGFNPKHVIKNESEGKGRKKQDIKMTDTIALANTSVASVLPALMANADIGLDMAVDPSNGLIVELVFKMTNDVLNCITDEPTYCLCHQVSYGEMIGCDNPDCCVGLTIKPKGKWFCPKCVTERKKK</sequence>
<keyword evidence="12" id="KW-1185">Reference proteome</keyword>
<dbReference type="InterPro" id="IPR011011">
    <property type="entry name" value="Znf_FYVE_PHD"/>
</dbReference>
<dbReference type="EMBL" id="OC929178">
    <property type="protein sequence ID" value="CAD7658126.1"/>
    <property type="molecule type" value="Genomic_DNA"/>
</dbReference>
<dbReference type="GO" id="GO:0006325">
    <property type="term" value="P:chromatin organization"/>
    <property type="evidence" value="ECO:0007669"/>
    <property type="project" value="UniProtKB-KW"/>
</dbReference>
<dbReference type="SMART" id="SM00249">
    <property type="entry name" value="PHD"/>
    <property type="match status" value="1"/>
</dbReference>
<dbReference type="Pfam" id="PF12998">
    <property type="entry name" value="ING"/>
    <property type="match status" value="1"/>
</dbReference>
<feature type="compositionally biased region" description="Basic and acidic residues" evidence="8">
    <location>
        <begin position="126"/>
        <end position="141"/>
    </location>
</feature>
<evidence type="ECO:0000313" key="12">
    <source>
        <dbReference type="Proteomes" id="UP000728032"/>
    </source>
</evidence>
<feature type="region of interest" description="Disordered" evidence="8">
    <location>
        <begin position="116"/>
        <end position="163"/>
    </location>
</feature>
<dbReference type="Gene3D" id="3.30.40.10">
    <property type="entry name" value="Zinc/RING finger domain, C3HC4 (zinc finger)"/>
    <property type="match status" value="1"/>
</dbReference>
<keyword evidence="7" id="KW-0539">Nucleus</keyword>
<evidence type="ECO:0000256" key="3">
    <source>
        <dbReference type="ARBA" id="ARBA00022723"/>
    </source>
</evidence>
<evidence type="ECO:0000259" key="10">
    <source>
        <dbReference type="SMART" id="SM01408"/>
    </source>
</evidence>
<feature type="domain" description="Zinc finger PHD-type" evidence="9">
    <location>
        <begin position="225"/>
        <end position="262"/>
    </location>
</feature>
<dbReference type="GO" id="GO:0005634">
    <property type="term" value="C:nucleus"/>
    <property type="evidence" value="ECO:0007669"/>
    <property type="project" value="UniProtKB-SubCell"/>
</dbReference>
<comment type="similarity">
    <text evidence="2">Belongs to the ING family.</text>
</comment>
<keyword evidence="5" id="KW-0862">Zinc</keyword>
<dbReference type="SUPFAM" id="SSF57903">
    <property type="entry name" value="FYVE/PHD zinc finger"/>
    <property type="match status" value="1"/>
</dbReference>
<reference evidence="11" key="1">
    <citation type="submission" date="2020-11" db="EMBL/GenBank/DDBJ databases">
        <authorList>
            <person name="Tran Van P."/>
        </authorList>
    </citation>
    <scope>NUCLEOTIDE SEQUENCE</scope>
</reference>
<dbReference type="AlphaFoldDB" id="A0A7R9QUZ2"/>
<accession>A0A7R9QUZ2</accession>
<evidence type="ECO:0000256" key="5">
    <source>
        <dbReference type="ARBA" id="ARBA00022833"/>
    </source>
</evidence>
<evidence type="ECO:0000313" key="11">
    <source>
        <dbReference type="EMBL" id="CAD7658126.1"/>
    </source>
</evidence>
<evidence type="ECO:0000256" key="6">
    <source>
        <dbReference type="ARBA" id="ARBA00022853"/>
    </source>
</evidence>
<dbReference type="InterPro" id="IPR001965">
    <property type="entry name" value="Znf_PHD"/>
</dbReference>
<keyword evidence="6" id="KW-0156">Chromatin regulator</keyword>
<dbReference type="EMBL" id="CAJPVJ010014353">
    <property type="protein sequence ID" value="CAG2175312.1"/>
    <property type="molecule type" value="Genomic_DNA"/>
</dbReference>
<evidence type="ECO:0000256" key="8">
    <source>
        <dbReference type="SAM" id="MobiDB-lite"/>
    </source>
</evidence>
<evidence type="ECO:0008006" key="13">
    <source>
        <dbReference type="Google" id="ProtNLM"/>
    </source>
</evidence>
<proteinExistence type="inferred from homology"/>
<dbReference type="PANTHER" id="PTHR10333:SF42">
    <property type="entry name" value="INHIBITOR OF GROWTH PROTEIN 5"/>
    <property type="match status" value="1"/>
</dbReference>
<organism evidence="11">
    <name type="scientific">Oppiella nova</name>
    <dbReference type="NCBI Taxonomy" id="334625"/>
    <lineage>
        <taxon>Eukaryota</taxon>
        <taxon>Metazoa</taxon>
        <taxon>Ecdysozoa</taxon>
        <taxon>Arthropoda</taxon>
        <taxon>Chelicerata</taxon>
        <taxon>Arachnida</taxon>
        <taxon>Acari</taxon>
        <taxon>Acariformes</taxon>
        <taxon>Sarcoptiformes</taxon>
        <taxon>Oribatida</taxon>
        <taxon>Brachypylina</taxon>
        <taxon>Oppioidea</taxon>
        <taxon>Oppiidae</taxon>
        <taxon>Oppiella</taxon>
    </lineage>
</organism>
<evidence type="ECO:0000256" key="1">
    <source>
        <dbReference type="ARBA" id="ARBA00004123"/>
    </source>
</evidence>
<feature type="domain" description="Inhibitor of growth protein N-terminal histone-binding" evidence="10">
    <location>
        <begin position="5"/>
        <end position="106"/>
    </location>
</feature>
<gene>
    <name evidence="11" type="ORF">ONB1V03_LOCUS14751</name>
</gene>
<evidence type="ECO:0000256" key="4">
    <source>
        <dbReference type="ARBA" id="ARBA00022771"/>
    </source>
</evidence>
<feature type="compositionally biased region" description="Basic and acidic residues" evidence="8">
    <location>
        <begin position="151"/>
        <end position="163"/>
    </location>
</feature>
<keyword evidence="3" id="KW-0479">Metal-binding</keyword>
<comment type="subcellular location">
    <subcellularLocation>
        <location evidence="1">Nucleus</location>
    </subcellularLocation>
</comment>
<evidence type="ECO:0000256" key="2">
    <source>
        <dbReference type="ARBA" id="ARBA00010210"/>
    </source>
</evidence>
<name>A0A7R9QUZ2_9ACAR</name>
<feature type="compositionally biased region" description="Low complexity" evidence="8">
    <location>
        <begin position="116"/>
        <end position="125"/>
    </location>
</feature>
<evidence type="ECO:0000256" key="7">
    <source>
        <dbReference type="ARBA" id="ARBA00023242"/>
    </source>
</evidence>
<evidence type="ECO:0000259" key="9">
    <source>
        <dbReference type="SMART" id="SM00249"/>
    </source>
</evidence>
<dbReference type="GO" id="GO:0008270">
    <property type="term" value="F:zinc ion binding"/>
    <property type="evidence" value="ECO:0007669"/>
    <property type="project" value="UniProtKB-KW"/>
</dbReference>
<dbReference type="PANTHER" id="PTHR10333">
    <property type="entry name" value="INHIBITOR OF GROWTH PROTEIN"/>
    <property type="match status" value="1"/>
</dbReference>
<dbReference type="InterPro" id="IPR028651">
    <property type="entry name" value="ING_fam"/>
</dbReference>
<dbReference type="CDD" id="cd15586">
    <property type="entry name" value="PHD_ING4_5"/>
    <property type="match status" value="1"/>
</dbReference>
<keyword evidence="4" id="KW-0863">Zinc-finger</keyword>
<dbReference type="SMART" id="SM01408">
    <property type="entry name" value="ING"/>
    <property type="match status" value="1"/>
</dbReference>
<dbReference type="InterPro" id="IPR024610">
    <property type="entry name" value="ING_N_histone-binding"/>
</dbReference>
<dbReference type="InterPro" id="IPR013083">
    <property type="entry name" value="Znf_RING/FYVE/PHD"/>
</dbReference>
<protein>
    <recommendedName>
        <fullName evidence="13">Inhibitor of growth protein</fullName>
    </recommendedName>
</protein>
<dbReference type="GO" id="GO:0006355">
    <property type="term" value="P:regulation of DNA-templated transcription"/>
    <property type="evidence" value="ECO:0007669"/>
    <property type="project" value="TreeGrafter"/>
</dbReference>
<dbReference type="Gene3D" id="6.10.140.1740">
    <property type="match status" value="1"/>
</dbReference>